<accession>A0ABR1BBZ9</accession>
<feature type="domain" description="ZAD" evidence="8">
    <location>
        <begin position="15"/>
        <end position="94"/>
    </location>
</feature>
<keyword evidence="4 6" id="KW-0862">Zinc</keyword>
<evidence type="ECO:0000313" key="10">
    <source>
        <dbReference type="Proteomes" id="UP001359485"/>
    </source>
</evidence>
<feature type="domain" description="C2H2-type" evidence="7">
    <location>
        <begin position="572"/>
        <end position="600"/>
    </location>
</feature>
<dbReference type="Proteomes" id="UP001359485">
    <property type="component" value="Unassembled WGS sequence"/>
</dbReference>
<evidence type="ECO:0000259" key="8">
    <source>
        <dbReference type="PROSITE" id="PS51915"/>
    </source>
</evidence>
<feature type="domain" description="C2H2-type" evidence="7">
    <location>
        <begin position="658"/>
        <end position="687"/>
    </location>
</feature>
<protein>
    <submittedName>
        <fullName evidence="9">Uncharacterized protein</fullName>
    </submittedName>
</protein>
<dbReference type="SMART" id="SM00355">
    <property type="entry name" value="ZnF_C2H2"/>
    <property type="match status" value="15"/>
</dbReference>
<dbReference type="PROSITE" id="PS00028">
    <property type="entry name" value="ZINC_FINGER_C2H2_1"/>
    <property type="match status" value="13"/>
</dbReference>
<feature type="domain" description="C2H2-type" evidence="7">
    <location>
        <begin position="630"/>
        <end position="657"/>
    </location>
</feature>
<dbReference type="PROSITE" id="PS50157">
    <property type="entry name" value="ZINC_FINGER_C2H2_2"/>
    <property type="match status" value="10"/>
</dbReference>
<dbReference type="InterPro" id="IPR036236">
    <property type="entry name" value="Znf_C2H2_sf"/>
</dbReference>
<dbReference type="Pfam" id="PF07776">
    <property type="entry name" value="zf-AD"/>
    <property type="match status" value="1"/>
</dbReference>
<reference evidence="9 10" key="1">
    <citation type="submission" date="2023-09" db="EMBL/GenBank/DDBJ databases">
        <title>Genomes of two closely related lineages of the louse Polyplax serrata with different host specificities.</title>
        <authorList>
            <person name="Martinu J."/>
            <person name="Tarabai H."/>
            <person name="Stefka J."/>
            <person name="Hypsa V."/>
        </authorList>
    </citation>
    <scope>NUCLEOTIDE SEQUENCE [LARGE SCALE GENOMIC DNA]</scope>
    <source>
        <strain evidence="9">98ZLc_SE</strain>
    </source>
</reference>
<keyword evidence="2" id="KW-0677">Repeat</keyword>
<dbReference type="SUPFAM" id="SSF57667">
    <property type="entry name" value="beta-beta-alpha zinc fingers"/>
    <property type="match status" value="4"/>
</dbReference>
<feature type="domain" description="C2H2-type" evidence="7">
    <location>
        <begin position="382"/>
        <end position="405"/>
    </location>
</feature>
<comment type="caution">
    <text evidence="9">The sequence shown here is derived from an EMBL/GenBank/DDBJ whole genome shotgun (WGS) entry which is preliminary data.</text>
</comment>
<feature type="binding site" evidence="6">
    <location>
        <position position="70"/>
    </location>
    <ligand>
        <name>Zn(2+)</name>
        <dbReference type="ChEBI" id="CHEBI:29105"/>
    </ligand>
</feature>
<dbReference type="PANTHER" id="PTHR24379:SF121">
    <property type="entry name" value="C2H2-TYPE DOMAIN-CONTAINING PROTEIN"/>
    <property type="match status" value="1"/>
</dbReference>
<feature type="domain" description="C2H2-type" evidence="7">
    <location>
        <begin position="513"/>
        <end position="541"/>
    </location>
</feature>
<evidence type="ECO:0000256" key="2">
    <source>
        <dbReference type="ARBA" id="ARBA00022737"/>
    </source>
</evidence>
<dbReference type="Pfam" id="PF00096">
    <property type="entry name" value="zf-C2H2"/>
    <property type="match status" value="6"/>
</dbReference>
<dbReference type="SMART" id="SM00868">
    <property type="entry name" value="zf-AD"/>
    <property type="match status" value="1"/>
</dbReference>
<feature type="domain" description="C2H2-type" evidence="7">
    <location>
        <begin position="196"/>
        <end position="224"/>
    </location>
</feature>
<feature type="binding site" evidence="6">
    <location>
        <position position="67"/>
    </location>
    <ligand>
        <name>Zn(2+)</name>
        <dbReference type="ChEBI" id="CHEBI:29105"/>
    </ligand>
</feature>
<dbReference type="EMBL" id="JAWJWF010000001">
    <property type="protein sequence ID" value="KAK6640978.1"/>
    <property type="molecule type" value="Genomic_DNA"/>
</dbReference>
<dbReference type="SUPFAM" id="SSF57716">
    <property type="entry name" value="Glucocorticoid receptor-like (DNA-binding domain)"/>
    <property type="match status" value="1"/>
</dbReference>
<dbReference type="PROSITE" id="PS51915">
    <property type="entry name" value="ZAD"/>
    <property type="match status" value="1"/>
</dbReference>
<dbReference type="InterPro" id="IPR012934">
    <property type="entry name" value="Znf_AD"/>
</dbReference>
<evidence type="ECO:0000256" key="6">
    <source>
        <dbReference type="PROSITE-ProRule" id="PRU01263"/>
    </source>
</evidence>
<keyword evidence="1 6" id="KW-0479">Metal-binding</keyword>
<feature type="domain" description="C2H2-type" evidence="7">
    <location>
        <begin position="271"/>
        <end position="299"/>
    </location>
</feature>
<keyword evidence="10" id="KW-1185">Reference proteome</keyword>
<evidence type="ECO:0000256" key="3">
    <source>
        <dbReference type="ARBA" id="ARBA00022771"/>
    </source>
</evidence>
<evidence type="ECO:0000256" key="1">
    <source>
        <dbReference type="ARBA" id="ARBA00022723"/>
    </source>
</evidence>
<gene>
    <name evidence="9" type="ORF">RUM44_012677</name>
</gene>
<feature type="binding site" evidence="6">
    <location>
        <position position="20"/>
    </location>
    <ligand>
        <name>Zn(2+)</name>
        <dbReference type="ChEBI" id="CHEBI:29105"/>
    </ligand>
</feature>
<dbReference type="Gene3D" id="3.40.1800.20">
    <property type="match status" value="1"/>
</dbReference>
<dbReference type="InterPro" id="IPR013087">
    <property type="entry name" value="Znf_C2H2_type"/>
</dbReference>
<evidence type="ECO:0000259" key="7">
    <source>
        <dbReference type="PROSITE" id="PS50157"/>
    </source>
</evidence>
<keyword evidence="3 5" id="KW-0863">Zinc-finger</keyword>
<dbReference type="Gene3D" id="3.30.160.60">
    <property type="entry name" value="Classic Zinc Finger"/>
    <property type="match status" value="10"/>
</dbReference>
<name>A0ABR1BBZ9_POLSC</name>
<feature type="domain" description="C2H2-type" evidence="7">
    <location>
        <begin position="601"/>
        <end position="628"/>
    </location>
</feature>
<organism evidence="9 10">
    <name type="scientific">Polyplax serrata</name>
    <name type="common">Common mouse louse</name>
    <dbReference type="NCBI Taxonomy" id="468196"/>
    <lineage>
        <taxon>Eukaryota</taxon>
        <taxon>Metazoa</taxon>
        <taxon>Ecdysozoa</taxon>
        <taxon>Arthropoda</taxon>
        <taxon>Hexapoda</taxon>
        <taxon>Insecta</taxon>
        <taxon>Pterygota</taxon>
        <taxon>Neoptera</taxon>
        <taxon>Paraneoptera</taxon>
        <taxon>Psocodea</taxon>
        <taxon>Troctomorpha</taxon>
        <taxon>Phthiraptera</taxon>
        <taxon>Anoplura</taxon>
        <taxon>Polyplacidae</taxon>
        <taxon>Polyplax</taxon>
    </lineage>
</organism>
<feature type="domain" description="C2H2-type" evidence="7">
    <location>
        <begin position="542"/>
        <end position="570"/>
    </location>
</feature>
<proteinExistence type="predicted"/>
<evidence type="ECO:0000256" key="5">
    <source>
        <dbReference type="PROSITE-ProRule" id="PRU00042"/>
    </source>
</evidence>
<feature type="domain" description="C2H2-type" evidence="7">
    <location>
        <begin position="688"/>
        <end position="715"/>
    </location>
</feature>
<feature type="binding site" evidence="6">
    <location>
        <position position="17"/>
    </location>
    <ligand>
        <name>Zn(2+)</name>
        <dbReference type="ChEBI" id="CHEBI:29105"/>
    </ligand>
</feature>
<sequence length="781" mass="90356">MDETDTQEIVVDFGKICRLCLTGDGVLINLFPSDHHQEIGTKTIPEKVMDLMSIAVMKNDGFPSWICHNCLSLVDKCYDFFDQCRTNQAALNESYIAALSEAGVSVVPLKVSYIDNEDDEAKTCEQVIEVPSSGEVKVPKKDVSQNTVDKEFPLSECTKELKTSNESHVQQFKASYDDLVYKPEEVEQKPDSRGFYNCIFCNAKFHNKNAISTHVNFKHTKTENDHGVDLEKLMFCKYCGLSFSRKNISRHMEVVHRMTKNTEPDQKDISFDCRICYRPFLRESSLRTHIEKVHGDNLEMMAEVENCEIVWNCSECDSVFLNVTSLMQHFGNKHSKYPLEVDTLRGLKSRNLICNCGVISSNSFDATLHGIFFHSDVKQFEWECPGCEKKFRSSNELQIHLISFHWFSSMSYENNCVFCGQSFKSNDLLRCHLNEAHLISFEKNTLEDSKTCKRRKEDENEVKSEAKSEVETFNETERGTEDSSCLFVCESCGEFCKTEKNLEVHYRNCNFSHKCKLCGKGYKTNNHLKRHVAEFHNTLSPIKCPLCPKIFPRKMNLHHHYKRRHLKQTKKFVCSYCGQSLKGIVALRSHEDRLHRNVRQYKCSDCPEAFTTRGILRKHAQRHLTERPMLQCQFCEKKFSTISGIERHIKTHEGVKEFQCDIPHCGKSFYTKSELKRHIKFHTRDFKHICPVCNHKFMSPGELKKHSTKHTGERPFKCHLCSCAYARRDDKVKHLKRVHNLKVKRVYGKSLLRTGEDDYLVDTIVIDEGSTENTNADGAKQ</sequence>
<evidence type="ECO:0000313" key="9">
    <source>
        <dbReference type="EMBL" id="KAK6640978.1"/>
    </source>
</evidence>
<evidence type="ECO:0000256" key="4">
    <source>
        <dbReference type="ARBA" id="ARBA00022833"/>
    </source>
</evidence>
<dbReference type="PANTHER" id="PTHR24379">
    <property type="entry name" value="KRAB AND ZINC FINGER DOMAIN-CONTAINING"/>
    <property type="match status" value="1"/>
</dbReference>